<feature type="region of interest" description="Disordered" evidence="1">
    <location>
        <begin position="1"/>
        <end position="38"/>
    </location>
</feature>
<dbReference type="InterPro" id="IPR015947">
    <property type="entry name" value="PUA-like_sf"/>
</dbReference>
<dbReference type="InterPro" id="IPR033615">
    <property type="entry name" value="EOLA1/EOLA2"/>
</dbReference>
<evidence type="ECO:0000256" key="1">
    <source>
        <dbReference type="SAM" id="MobiDB-lite"/>
    </source>
</evidence>
<dbReference type="PANTHER" id="PTHR31666">
    <property type="entry name" value="PROTEIN CXORF40A-RELATED"/>
    <property type="match status" value="1"/>
</dbReference>
<dbReference type="SUPFAM" id="SSF88697">
    <property type="entry name" value="PUA domain-like"/>
    <property type="match status" value="1"/>
</dbReference>
<protein>
    <submittedName>
        <fullName evidence="2">Uncharacterized protein</fullName>
    </submittedName>
</protein>
<dbReference type="Gene3D" id="2.30.130.30">
    <property type="entry name" value="Hypothetical protein"/>
    <property type="match status" value="1"/>
</dbReference>
<dbReference type="AlphaFoldDB" id="A0A7S4C4P9"/>
<sequence length="404" mass="42864">MWTNEQGGTEVYSSLHGSEPTPHVDSAGSTAYSTGPFAEKGTGDINMDENSSAFVDAAGESACCSSAMPACSMPGLGMGEGSCMSCSHGCLGAMMPTDMSSWGAPGSCLGAGEYEADEAHIPPPVPSASDGPSVTVSALSMRQPFASLILHGVKELEARHRPALKHVVGPLAIHVSHKEEPMGSPLVSTAVAILRRRFTDDAISTLFQLPSSMANAHGCIVGLVDVENTWHADLFNEVEQVQLSEQAVYPAQGTFLTQLRSPRWLKYPVHAAGSNKPWQAQLPLDALPDGTEFDANGNIAAVALREVPAYAQQNMGAPLTEGDEMGLGLLGDDMVRQLQSGDAQGEAEKRRKKLQKALRQIDELKAKRSQGVALERTQEGKIEREDELRAELAALDAETTTAEA</sequence>
<accession>A0A7S4C4P9</accession>
<organism evidence="2">
    <name type="scientific">Chrysotila carterae</name>
    <name type="common">Marine alga</name>
    <name type="synonym">Syracosphaera carterae</name>
    <dbReference type="NCBI Taxonomy" id="13221"/>
    <lineage>
        <taxon>Eukaryota</taxon>
        <taxon>Haptista</taxon>
        <taxon>Haptophyta</taxon>
        <taxon>Prymnesiophyceae</taxon>
        <taxon>Isochrysidales</taxon>
        <taxon>Isochrysidaceae</taxon>
        <taxon>Chrysotila</taxon>
    </lineage>
</organism>
<gene>
    <name evidence="2" type="ORF">PCAR00345_LOCUS39644</name>
</gene>
<dbReference type="PANTHER" id="PTHR31666:SF0">
    <property type="entry name" value="PROTEIN EOLA1-RELATED"/>
    <property type="match status" value="1"/>
</dbReference>
<reference evidence="2" key="1">
    <citation type="submission" date="2021-01" db="EMBL/GenBank/DDBJ databases">
        <authorList>
            <person name="Corre E."/>
            <person name="Pelletier E."/>
            <person name="Niang G."/>
            <person name="Scheremetjew M."/>
            <person name="Finn R."/>
            <person name="Kale V."/>
            <person name="Holt S."/>
            <person name="Cochrane G."/>
            <person name="Meng A."/>
            <person name="Brown T."/>
            <person name="Cohen L."/>
        </authorList>
    </citation>
    <scope>NUCLEOTIDE SEQUENCE</scope>
    <source>
        <strain evidence="2">CCMP645</strain>
    </source>
</reference>
<proteinExistence type="predicted"/>
<feature type="compositionally biased region" description="Polar residues" evidence="1">
    <location>
        <begin position="1"/>
        <end position="16"/>
    </location>
</feature>
<dbReference type="EMBL" id="HBIZ01064351">
    <property type="protein sequence ID" value="CAE0786936.1"/>
    <property type="molecule type" value="Transcribed_RNA"/>
</dbReference>
<name>A0A7S4C4P9_CHRCT</name>
<evidence type="ECO:0000313" key="2">
    <source>
        <dbReference type="EMBL" id="CAE0786936.1"/>
    </source>
</evidence>